<dbReference type="InterPro" id="IPR038717">
    <property type="entry name" value="Tc1-like_DDE_dom"/>
</dbReference>
<evidence type="ECO:0000259" key="1">
    <source>
        <dbReference type="Pfam" id="PF13358"/>
    </source>
</evidence>
<name>A0A418AG33_9STRA</name>
<accession>A0A418AG33</accession>
<comment type="caution">
    <text evidence="2">The sequence shown here is derived from an EMBL/GenBank/DDBJ whole genome shotgun (WGS) entry which is preliminary data.</text>
</comment>
<evidence type="ECO:0000313" key="3">
    <source>
        <dbReference type="Proteomes" id="UP000285060"/>
    </source>
</evidence>
<organism evidence="2 3">
    <name type="scientific">Aphanomyces invadans</name>
    <dbReference type="NCBI Taxonomy" id="157072"/>
    <lineage>
        <taxon>Eukaryota</taxon>
        <taxon>Sar</taxon>
        <taxon>Stramenopiles</taxon>
        <taxon>Oomycota</taxon>
        <taxon>Saprolegniomycetes</taxon>
        <taxon>Saprolegniales</taxon>
        <taxon>Verrucalvaceae</taxon>
        <taxon>Aphanomyces</taxon>
    </lineage>
</organism>
<protein>
    <recommendedName>
        <fullName evidence="1">Tc1-like transposase DDE domain-containing protein</fullName>
    </recommendedName>
</protein>
<sequence length="163" mass="18399">MDGAKIHCHPDIVTYLRDLGIVPLFLPAYCPFYNPIEYLFGYLKKSFQRNYSECRTENNLVLFVDQIIQRFKKMDMSNDATGMRFVGTGGTVGGVSRFLKEQNQSFQVWHFDPIEGGASSDYVNTKQSTIGPDGFEFILKRDGATVSRVVVRVLPALKLAMDA</sequence>
<dbReference type="Gene3D" id="3.30.420.10">
    <property type="entry name" value="Ribonuclease H-like superfamily/Ribonuclease H"/>
    <property type="match status" value="1"/>
</dbReference>
<dbReference type="InterPro" id="IPR036397">
    <property type="entry name" value="RNaseH_sf"/>
</dbReference>
<feature type="domain" description="Tc1-like transposase DDE" evidence="1">
    <location>
        <begin position="1"/>
        <end position="54"/>
    </location>
</feature>
<evidence type="ECO:0000313" key="2">
    <source>
        <dbReference type="EMBL" id="RHY18762.1"/>
    </source>
</evidence>
<dbReference type="Gene3D" id="3.40.50.1100">
    <property type="match status" value="1"/>
</dbReference>
<reference evidence="2 3" key="1">
    <citation type="submission" date="2018-08" db="EMBL/GenBank/DDBJ databases">
        <title>Aphanomyces genome sequencing and annotation.</title>
        <authorList>
            <person name="Minardi D."/>
            <person name="Oidtmann B."/>
            <person name="Van Der Giezen M."/>
            <person name="Studholme D.J."/>
        </authorList>
    </citation>
    <scope>NUCLEOTIDE SEQUENCE [LARGE SCALE GENOMIC DNA]</scope>
    <source>
        <strain evidence="2 3">NJM0002</strain>
    </source>
</reference>
<dbReference type="VEuPathDB" id="FungiDB:H310_12342"/>
<gene>
    <name evidence="2" type="ORF">DYB32_010334</name>
</gene>
<keyword evidence="3" id="KW-1185">Reference proteome</keyword>
<dbReference type="Proteomes" id="UP000285060">
    <property type="component" value="Unassembled WGS sequence"/>
</dbReference>
<dbReference type="AlphaFoldDB" id="A0A418AG33"/>
<dbReference type="Pfam" id="PF13358">
    <property type="entry name" value="DDE_3"/>
    <property type="match status" value="1"/>
</dbReference>
<proteinExistence type="predicted"/>
<dbReference type="EMBL" id="QUSY01003098">
    <property type="protein sequence ID" value="RHY18762.1"/>
    <property type="molecule type" value="Genomic_DNA"/>
</dbReference>
<dbReference type="GO" id="GO:0003676">
    <property type="term" value="F:nucleic acid binding"/>
    <property type="evidence" value="ECO:0007669"/>
    <property type="project" value="InterPro"/>
</dbReference>
<dbReference type="InterPro" id="IPR036052">
    <property type="entry name" value="TrpB-like_PALP_sf"/>
</dbReference>